<dbReference type="Proteomes" id="UP000323597">
    <property type="component" value="Chromosome D06"/>
</dbReference>
<dbReference type="PANTHER" id="PTHR47186:SF13">
    <property type="entry name" value="DISEASE RESISTANCE PROTEIN RGA3"/>
    <property type="match status" value="1"/>
</dbReference>
<name>A0A5D2UD71_GOSMU</name>
<feature type="domain" description="Disease resistance R13L4/SHOC-2-like LRR" evidence="2">
    <location>
        <begin position="400"/>
        <end position="511"/>
    </location>
</feature>
<keyword evidence="5" id="KW-1185">Reference proteome</keyword>
<organism evidence="4 5">
    <name type="scientific">Gossypium mustelinum</name>
    <name type="common">Cotton</name>
    <name type="synonym">Gossypium caicoense</name>
    <dbReference type="NCBI Taxonomy" id="34275"/>
    <lineage>
        <taxon>Eukaryota</taxon>
        <taxon>Viridiplantae</taxon>
        <taxon>Streptophyta</taxon>
        <taxon>Embryophyta</taxon>
        <taxon>Tracheophyta</taxon>
        <taxon>Spermatophyta</taxon>
        <taxon>Magnoliopsida</taxon>
        <taxon>eudicotyledons</taxon>
        <taxon>Gunneridae</taxon>
        <taxon>Pentapetalae</taxon>
        <taxon>rosids</taxon>
        <taxon>malvids</taxon>
        <taxon>Malvales</taxon>
        <taxon>Malvaceae</taxon>
        <taxon>Malvoideae</taxon>
        <taxon>Gossypium</taxon>
    </lineage>
</organism>
<dbReference type="PANTHER" id="PTHR47186">
    <property type="entry name" value="LEUCINE-RICH REPEAT-CONTAINING PROTEIN 57"/>
    <property type="match status" value="1"/>
</dbReference>
<dbReference type="InterPro" id="IPR056789">
    <property type="entry name" value="LRR_R13L1-DRL21"/>
</dbReference>
<dbReference type="Pfam" id="PF25019">
    <property type="entry name" value="LRR_R13L1-DRL21"/>
    <property type="match status" value="1"/>
</dbReference>
<dbReference type="InterPro" id="IPR032675">
    <property type="entry name" value="LRR_dom_sf"/>
</dbReference>
<evidence type="ECO:0000256" key="1">
    <source>
        <dbReference type="ARBA" id="ARBA00022737"/>
    </source>
</evidence>
<dbReference type="EMBL" id="CM017654">
    <property type="protein sequence ID" value="TYI75561.1"/>
    <property type="molecule type" value="Genomic_DNA"/>
</dbReference>
<feature type="domain" description="R13L1/DRL21-like LRR repeat region" evidence="3">
    <location>
        <begin position="141"/>
        <end position="273"/>
    </location>
</feature>
<evidence type="ECO:0000259" key="3">
    <source>
        <dbReference type="Pfam" id="PF25019"/>
    </source>
</evidence>
<dbReference type="SUPFAM" id="SSF52058">
    <property type="entry name" value="L domain-like"/>
    <property type="match status" value="2"/>
</dbReference>
<keyword evidence="1" id="KW-0677">Repeat</keyword>
<protein>
    <recommendedName>
        <fullName evidence="6">NB-ARC domain-containing protein</fullName>
    </recommendedName>
</protein>
<evidence type="ECO:0000313" key="5">
    <source>
        <dbReference type="Proteomes" id="UP000323597"/>
    </source>
</evidence>
<proteinExistence type="predicted"/>
<accession>A0A5D2UD71</accession>
<dbReference type="AlphaFoldDB" id="A0A5D2UD71"/>
<dbReference type="Gene3D" id="3.80.10.10">
    <property type="entry name" value="Ribonuclease Inhibitor"/>
    <property type="match status" value="4"/>
</dbReference>
<dbReference type="InterPro" id="IPR055414">
    <property type="entry name" value="LRR_R13L4/SHOC2-like"/>
</dbReference>
<gene>
    <name evidence="4" type="ORF">E1A91_D06G014000v1</name>
</gene>
<evidence type="ECO:0000313" key="4">
    <source>
        <dbReference type="EMBL" id="TYI75561.1"/>
    </source>
</evidence>
<dbReference type="Pfam" id="PF23598">
    <property type="entry name" value="LRR_14"/>
    <property type="match status" value="1"/>
</dbReference>
<reference evidence="4 5" key="1">
    <citation type="submission" date="2019-07" db="EMBL/GenBank/DDBJ databases">
        <title>WGS assembly of Gossypium mustelinum.</title>
        <authorList>
            <person name="Chen Z.J."/>
            <person name="Sreedasyam A."/>
            <person name="Ando A."/>
            <person name="Song Q."/>
            <person name="De L."/>
            <person name="Hulse-Kemp A."/>
            <person name="Ding M."/>
            <person name="Ye W."/>
            <person name="Kirkbride R."/>
            <person name="Jenkins J."/>
            <person name="Plott C."/>
            <person name="Lovell J."/>
            <person name="Lin Y.-M."/>
            <person name="Vaughn R."/>
            <person name="Liu B."/>
            <person name="Li W."/>
            <person name="Simpson S."/>
            <person name="Scheffler B."/>
            <person name="Saski C."/>
            <person name="Grover C."/>
            <person name="Hu G."/>
            <person name="Conover J."/>
            <person name="Carlson J."/>
            <person name="Shu S."/>
            <person name="Boston L."/>
            <person name="Williams M."/>
            <person name="Peterson D."/>
            <person name="Mcgee K."/>
            <person name="Jones D."/>
            <person name="Wendel J."/>
            <person name="Stelly D."/>
            <person name="Grimwood J."/>
            <person name="Schmutz J."/>
        </authorList>
    </citation>
    <scope>NUCLEOTIDE SEQUENCE [LARGE SCALE GENOMIC DNA]</scope>
    <source>
        <strain evidence="4">1408120.09</strain>
    </source>
</reference>
<evidence type="ECO:0000259" key="2">
    <source>
        <dbReference type="Pfam" id="PF23598"/>
    </source>
</evidence>
<evidence type="ECO:0008006" key="6">
    <source>
        <dbReference type="Google" id="ProtNLM"/>
    </source>
</evidence>
<sequence>MDFTTLQPLQSLILHGYDINFSNLSRYISKQKYLKVLDMGFNSSNIAFKSSKHLRYLCLHGSHVKTLPESTSFLHNLQTLNLGDCYNLQMLPKGTKNLKNLRYFDIRNCDALTSMPVALGQLSFLRKLSMFIVGKEDGCGIDELKGLALEGELSIEGLHNVKSSMEAKNANLIKKHNLRSLSLSWPVSSDLSWRVSCNESSRHQNDEEILSALQPHSNLKKLCIFDYQGLMFPYWMMDLLLPNLVEISLENCERCHQLPPLGKLRFLKVLNICRISALKYIDDTFYGDMESSFPSLEVLSIREALCLEEWTTVNGREHFPLLSSLTVDCCPKLVKLPMIQSLKQLHIRETNVTLLTPLIMNATVLTSLVISGFNELPDGLLQNQKQLDSLNVLSCSLKSSSDLLDNLSRLKYLDIQGCSIESLPAGLQNLSSLKTLSLNFCDSLVSLPVNGLQGLSSLSSLQIQNCKTLASLSEGVGYLTSLQDLLINGCPELTSLPRSIQHLSSLQSLRIWSCRGLISLPDEIQHLNLLSLLEIRSCSNLMSLPQGVRNLNALKKLRIRGCPHLKRRCKKGRGEDWPNIAHIPSIEISNQDW</sequence>